<evidence type="ECO:0008006" key="4">
    <source>
        <dbReference type="Google" id="ProtNLM"/>
    </source>
</evidence>
<reference evidence="2 3" key="1">
    <citation type="submission" date="2016-10" db="EMBL/GenBank/DDBJ databases">
        <authorList>
            <person name="de Groot N.N."/>
        </authorList>
    </citation>
    <scope>NUCLEOTIDE SEQUENCE [LARGE SCALE GENOMIC DNA]</scope>
    <source>
        <strain evidence="2 3">DSM 19073</strain>
    </source>
</reference>
<dbReference type="Proteomes" id="UP000199110">
    <property type="component" value="Unassembled WGS sequence"/>
</dbReference>
<feature type="signal peptide" evidence="1">
    <location>
        <begin position="1"/>
        <end position="17"/>
    </location>
</feature>
<dbReference type="AlphaFoldDB" id="A0A1I3UCX7"/>
<evidence type="ECO:0000313" key="3">
    <source>
        <dbReference type="Proteomes" id="UP000199110"/>
    </source>
</evidence>
<sequence>MTLLHVSIAARAPAAMAKALARLLGGEALPFPPCPGAWIAFAAQDDGTAIEVYPAGTRLTAGPEAVAFQPGPPRRSTSATHLAIASPLTTAQIEEVAETAGWTSRTCDRGPFSCIEVWTGEGLLIEVLDAAMLADYRKGMTAAQWRMMFGMET</sequence>
<proteinExistence type="predicted"/>
<keyword evidence="1" id="KW-0732">Signal</keyword>
<evidence type="ECO:0000313" key="2">
    <source>
        <dbReference type="EMBL" id="SFJ80850.1"/>
    </source>
</evidence>
<dbReference type="EMBL" id="FORA01000007">
    <property type="protein sequence ID" value="SFJ80850.1"/>
    <property type="molecule type" value="Genomic_DNA"/>
</dbReference>
<name>A0A1I3UCX7_9RHOB</name>
<evidence type="ECO:0000256" key="1">
    <source>
        <dbReference type="SAM" id="SignalP"/>
    </source>
</evidence>
<keyword evidence="3" id="KW-1185">Reference proteome</keyword>
<organism evidence="2 3">
    <name type="scientific">Jannaschia pohangensis</name>
    <dbReference type="NCBI Taxonomy" id="390807"/>
    <lineage>
        <taxon>Bacteria</taxon>
        <taxon>Pseudomonadati</taxon>
        <taxon>Pseudomonadota</taxon>
        <taxon>Alphaproteobacteria</taxon>
        <taxon>Rhodobacterales</taxon>
        <taxon>Roseobacteraceae</taxon>
        <taxon>Jannaschia</taxon>
    </lineage>
</organism>
<protein>
    <recommendedName>
        <fullName evidence="4">VOC domain-containing protein</fullName>
    </recommendedName>
</protein>
<dbReference type="STRING" id="390807.SAMN04488095_3724"/>
<feature type="chain" id="PRO_5011670398" description="VOC domain-containing protein" evidence="1">
    <location>
        <begin position="18"/>
        <end position="153"/>
    </location>
</feature>
<accession>A0A1I3UCX7</accession>
<dbReference type="RefSeq" id="WP_092784615.1">
    <property type="nucleotide sequence ID" value="NZ_FORA01000007.1"/>
</dbReference>
<dbReference type="OrthoDB" id="512901at2"/>
<gene>
    <name evidence="2" type="ORF">SAMN04488095_3724</name>
</gene>